<evidence type="ECO:0000256" key="2">
    <source>
        <dbReference type="ARBA" id="ARBA00023150"/>
    </source>
</evidence>
<dbReference type="STRING" id="9669.ENSMPUP00000000575"/>
<evidence type="ECO:0000256" key="1">
    <source>
        <dbReference type="ARBA" id="ARBA00005046"/>
    </source>
</evidence>
<dbReference type="GO" id="GO:0006777">
    <property type="term" value="P:Mo-molybdopterin cofactor biosynthetic process"/>
    <property type="evidence" value="ECO:0007669"/>
    <property type="project" value="UniProtKB-KW"/>
</dbReference>
<name>M3XNC5_MUSPF</name>
<comment type="pathway">
    <text evidence="1">Cofactor biosynthesis; molybdopterin biosynthesis.</text>
</comment>
<dbReference type="PANTHER" id="PTHR22960">
    <property type="entry name" value="MOLYBDOPTERIN COFACTOR SYNTHESIS PROTEIN A"/>
    <property type="match status" value="1"/>
</dbReference>
<accession>M3XNC5</accession>
<organism evidence="4">
    <name type="scientific">Mustela putorius furo</name>
    <name type="common">European domestic ferret</name>
    <name type="synonym">Mustela furo</name>
    <dbReference type="NCBI Taxonomy" id="9669"/>
    <lineage>
        <taxon>Eukaryota</taxon>
        <taxon>Metazoa</taxon>
        <taxon>Chordata</taxon>
        <taxon>Craniata</taxon>
        <taxon>Vertebrata</taxon>
        <taxon>Euteleostomi</taxon>
        <taxon>Mammalia</taxon>
        <taxon>Eutheria</taxon>
        <taxon>Laurasiatheria</taxon>
        <taxon>Carnivora</taxon>
        <taxon>Caniformia</taxon>
        <taxon>Musteloidea</taxon>
        <taxon>Mustelidae</taxon>
        <taxon>Mustelinae</taxon>
        <taxon>Mustela</taxon>
    </lineage>
</organism>
<dbReference type="GeneTree" id="ENSGT00390000016567"/>
<dbReference type="eggNOG" id="KOG2876">
    <property type="taxonomic scope" value="Eukaryota"/>
</dbReference>
<evidence type="ECO:0000313" key="4">
    <source>
        <dbReference type="Ensembl" id="ENSMPUP00000000575.1"/>
    </source>
</evidence>
<feature type="region of interest" description="Disordered" evidence="3">
    <location>
        <begin position="60"/>
        <end position="89"/>
    </location>
</feature>
<dbReference type="Ensembl" id="ENSMPUT00000000587.1">
    <property type="protein sequence ID" value="ENSMPUP00000000575.1"/>
    <property type="gene ID" value="ENSMPUG00000000581.1"/>
</dbReference>
<dbReference type="EMBL" id="AEYP01114685">
    <property type="status" value="NOT_ANNOTATED_CDS"/>
    <property type="molecule type" value="Genomic_DNA"/>
</dbReference>
<dbReference type="InParanoid" id="M3XNC5"/>
<dbReference type="GO" id="GO:0061799">
    <property type="term" value="F:cyclic pyranopterin monophosphate synthase activity"/>
    <property type="evidence" value="ECO:0007669"/>
    <property type="project" value="TreeGrafter"/>
</dbReference>
<dbReference type="InterPro" id="IPR050105">
    <property type="entry name" value="MoCo_biosynth_MoaA/MoaC"/>
</dbReference>
<proteinExistence type="predicted"/>
<dbReference type="GO" id="GO:0061798">
    <property type="term" value="F:GTP 3',8'-cyclase activity"/>
    <property type="evidence" value="ECO:0007669"/>
    <property type="project" value="TreeGrafter"/>
</dbReference>
<dbReference type="SUPFAM" id="SSF102114">
    <property type="entry name" value="Radical SAM enzymes"/>
    <property type="match status" value="1"/>
</dbReference>
<dbReference type="KEGG" id="mpuf:101673878"/>
<sequence>MRGLNEDELLDFVALTEGLPLDVRFIEYMPFDGNRWNFKKMVSYKEMLDTLRQQWPELEKLPEEESSTAKVGGWGIQHSQGRRLGPSWEKGRGRVDAEVRMQRGRAVPCSGRHDRAFTAASLLMDRAAGWAWGIGWP</sequence>
<keyword evidence="2" id="KW-0501">Molybdenum cofactor biosynthesis</keyword>
<dbReference type="AlphaFoldDB" id="M3XNC5"/>
<protein>
    <submittedName>
        <fullName evidence="4">Molybdenum cofactor biosynthesis protein 1</fullName>
    </submittedName>
</protein>
<evidence type="ECO:0000256" key="3">
    <source>
        <dbReference type="SAM" id="MobiDB-lite"/>
    </source>
</evidence>
<dbReference type="HOGENOM" id="CLU_1864478_0_0_1"/>
<dbReference type="InterPro" id="IPR058240">
    <property type="entry name" value="rSAM_sf"/>
</dbReference>
<reference evidence="4" key="1">
    <citation type="submission" date="2024-06" db="UniProtKB">
        <authorList>
            <consortium name="Ensembl"/>
        </authorList>
    </citation>
    <scope>IDENTIFICATION</scope>
</reference>
<dbReference type="Gene3D" id="3.20.20.70">
    <property type="entry name" value="Aldolase class I"/>
    <property type="match status" value="1"/>
</dbReference>
<dbReference type="PANTHER" id="PTHR22960:SF0">
    <property type="entry name" value="MOLYBDENUM COFACTOR BIOSYNTHESIS PROTEIN 1"/>
    <property type="match status" value="1"/>
</dbReference>
<dbReference type="InterPro" id="IPR013785">
    <property type="entry name" value="Aldolase_TIM"/>
</dbReference>